<gene>
    <name evidence="1" type="ORF">DH2020_022148</name>
</gene>
<reference evidence="1 2" key="1">
    <citation type="journal article" date="2021" name="Comput. Struct. Biotechnol. J.">
        <title>De novo genome assembly of the potent medicinal plant Rehmannia glutinosa using nanopore technology.</title>
        <authorList>
            <person name="Ma L."/>
            <person name="Dong C."/>
            <person name="Song C."/>
            <person name="Wang X."/>
            <person name="Zheng X."/>
            <person name="Niu Y."/>
            <person name="Chen S."/>
            <person name="Feng W."/>
        </authorList>
    </citation>
    <scope>NUCLEOTIDE SEQUENCE [LARGE SCALE GENOMIC DNA]</scope>
    <source>
        <strain evidence="1">DH-2019</strain>
    </source>
</reference>
<evidence type="ECO:0000313" key="2">
    <source>
        <dbReference type="Proteomes" id="UP001318860"/>
    </source>
</evidence>
<dbReference type="Proteomes" id="UP001318860">
    <property type="component" value="Unassembled WGS sequence"/>
</dbReference>
<protein>
    <submittedName>
        <fullName evidence="1">Uncharacterized protein</fullName>
    </submittedName>
</protein>
<accession>A0ABR0WCG2</accession>
<proteinExistence type="predicted"/>
<organism evidence="1 2">
    <name type="scientific">Rehmannia glutinosa</name>
    <name type="common">Chinese foxglove</name>
    <dbReference type="NCBI Taxonomy" id="99300"/>
    <lineage>
        <taxon>Eukaryota</taxon>
        <taxon>Viridiplantae</taxon>
        <taxon>Streptophyta</taxon>
        <taxon>Embryophyta</taxon>
        <taxon>Tracheophyta</taxon>
        <taxon>Spermatophyta</taxon>
        <taxon>Magnoliopsida</taxon>
        <taxon>eudicotyledons</taxon>
        <taxon>Gunneridae</taxon>
        <taxon>Pentapetalae</taxon>
        <taxon>asterids</taxon>
        <taxon>lamiids</taxon>
        <taxon>Lamiales</taxon>
        <taxon>Orobanchaceae</taxon>
        <taxon>Rehmannieae</taxon>
        <taxon>Rehmannia</taxon>
    </lineage>
</organism>
<evidence type="ECO:0000313" key="1">
    <source>
        <dbReference type="EMBL" id="KAK6145328.1"/>
    </source>
</evidence>
<dbReference type="EMBL" id="JABTTQ020000012">
    <property type="protein sequence ID" value="KAK6145328.1"/>
    <property type="molecule type" value="Genomic_DNA"/>
</dbReference>
<keyword evidence="2" id="KW-1185">Reference proteome</keyword>
<comment type="caution">
    <text evidence="1">The sequence shown here is derived from an EMBL/GenBank/DDBJ whole genome shotgun (WGS) entry which is preliminary data.</text>
</comment>
<sequence>MEYERRFNQLSQYAPYLADTEQKKARRFERGLPSISSETEKEPLVPSLVVKKKCFSSHEEEVHCCAKECSCAKEAEDWRKCFHFFMSLRMVCYWASKPITILAKLFKPALFSSVFPYLSAAKLLKSTVQERTDDGDFLNISSILAPRSVSPAKTTSPVCSFASVKLQKYSFSSLNSFSGSFNLSPSRLDCPVRSRTGSMRCSVQATAEELVPGSLLQQFVDGDDEFHNR</sequence>
<name>A0ABR0WCG2_REHGL</name>